<reference evidence="2" key="1">
    <citation type="journal article" date="2019" name="Int. J. Syst. Evol. Microbiol.">
        <title>The Global Catalogue of Microorganisms (GCM) 10K type strain sequencing project: providing services to taxonomists for standard genome sequencing and annotation.</title>
        <authorList>
            <consortium name="The Broad Institute Genomics Platform"/>
            <consortium name="The Broad Institute Genome Sequencing Center for Infectious Disease"/>
            <person name="Wu L."/>
            <person name="Ma J."/>
        </authorList>
    </citation>
    <scope>NUCLEOTIDE SEQUENCE [LARGE SCALE GENOMIC DNA]</scope>
    <source>
        <strain evidence="2">JCM 18326</strain>
    </source>
</reference>
<dbReference type="SUPFAM" id="SSF48452">
    <property type="entry name" value="TPR-like"/>
    <property type="match status" value="1"/>
</dbReference>
<dbReference type="InterPro" id="IPR011990">
    <property type="entry name" value="TPR-like_helical_dom_sf"/>
</dbReference>
<keyword evidence="1" id="KW-0449">Lipoprotein</keyword>
<dbReference type="RefSeq" id="WP_345373135.1">
    <property type="nucleotide sequence ID" value="NZ_BAABJX010000045.1"/>
</dbReference>
<keyword evidence="2" id="KW-1185">Reference proteome</keyword>
<dbReference type="Gene3D" id="1.25.40.390">
    <property type="match status" value="1"/>
</dbReference>
<evidence type="ECO:0000313" key="2">
    <source>
        <dbReference type="Proteomes" id="UP001500298"/>
    </source>
</evidence>
<dbReference type="Proteomes" id="UP001500298">
    <property type="component" value="Unassembled WGS sequence"/>
</dbReference>
<dbReference type="PROSITE" id="PS51257">
    <property type="entry name" value="PROKAR_LIPOPROTEIN"/>
    <property type="match status" value="1"/>
</dbReference>
<name>A0ABP9DHY4_9BACT</name>
<dbReference type="EMBL" id="BAABJX010000045">
    <property type="protein sequence ID" value="GAA4842547.1"/>
    <property type="molecule type" value="Genomic_DNA"/>
</dbReference>
<dbReference type="InterPro" id="IPR041662">
    <property type="entry name" value="SusD-like_2"/>
</dbReference>
<gene>
    <name evidence="1" type="ORF">GCM10023331_29540</name>
</gene>
<dbReference type="Pfam" id="PF12771">
    <property type="entry name" value="SusD-like_2"/>
    <property type="match status" value="1"/>
</dbReference>
<protein>
    <submittedName>
        <fullName evidence="1">SusD/RagB family nutrient-binding outer membrane lipoprotein</fullName>
    </submittedName>
</protein>
<proteinExistence type="predicted"/>
<organism evidence="1 2">
    <name type="scientific">Algivirga pacifica</name>
    <dbReference type="NCBI Taxonomy" id="1162670"/>
    <lineage>
        <taxon>Bacteria</taxon>
        <taxon>Pseudomonadati</taxon>
        <taxon>Bacteroidota</taxon>
        <taxon>Cytophagia</taxon>
        <taxon>Cytophagales</taxon>
        <taxon>Flammeovirgaceae</taxon>
        <taxon>Algivirga</taxon>
    </lineage>
</organism>
<evidence type="ECO:0000313" key="1">
    <source>
        <dbReference type="EMBL" id="GAA4842547.1"/>
    </source>
</evidence>
<comment type="caution">
    <text evidence="1">The sequence shown here is derived from an EMBL/GenBank/DDBJ whole genome shotgun (WGS) entry which is preliminary data.</text>
</comment>
<accession>A0ABP9DHY4</accession>
<sequence>MKIAQYIGIGLLLIALGGTSCNQLLDINEDPLAAKQDDIDANPEVLFVDIMVSLSSDRVLETNVFNRWAQYYVGASFGDADNYSVPDYPQNNTWATMYRKMIKNAVLGRRAAEKSDRPNVAAQFLIMEAVAYYHLTLMFEDVPLDEVMDFDGEQLFTRYPNYNSQEEVLIGVVNKLTDAINSMQLGDDDRIVDQDLIYQGDLALWQLFANSLRIKTLMILSGKGAEYHEALQIVFDQPYITLLSQEAIFRYGNSIANANQLYKLHQQFADGQSQFFFASEPFVETLNSRLDPRIEVFFDRGQFNSSSAPHIGMEPGSGAAFVVTSVLSLNFITPTTPDIWQSAAELRFLKAEAITRGWIEGTAAEAQELYYTGVIQHCYHLNNFPGVIEKGATLSDFEIGTYLEDQVPDISLMDAERALQEIHFQQYIEAFGRGLDAWTFVRRTGFPDRPLPVNTALGGHLTRLPYAADEVSANTNIPDQPALDKLMWFMSSEQ</sequence>